<evidence type="ECO:0000256" key="1">
    <source>
        <dbReference type="ARBA" id="ARBA00023157"/>
    </source>
</evidence>
<feature type="domain" description="EGF-like" evidence="4">
    <location>
        <begin position="3101"/>
        <end position="3139"/>
    </location>
</feature>
<feature type="domain" description="EGF-like" evidence="4">
    <location>
        <begin position="2575"/>
        <end position="2613"/>
    </location>
</feature>
<dbReference type="Proteomes" id="UP001177670">
    <property type="component" value="Unassembled WGS sequence"/>
</dbReference>
<dbReference type="PROSITE" id="PS50026">
    <property type="entry name" value="EGF_3"/>
    <property type="match status" value="31"/>
</dbReference>
<feature type="domain" description="EGF-like" evidence="4">
    <location>
        <begin position="1196"/>
        <end position="1234"/>
    </location>
</feature>
<feature type="disulfide bond" evidence="2">
    <location>
        <begin position="1784"/>
        <end position="1794"/>
    </location>
</feature>
<name>A0AA40KV72_9HYME</name>
<feature type="domain" description="EGF-like" evidence="4">
    <location>
        <begin position="2043"/>
        <end position="2082"/>
    </location>
</feature>
<feature type="domain" description="EGF-like" evidence="4">
    <location>
        <begin position="1514"/>
        <end position="1552"/>
    </location>
</feature>
<feature type="domain" description="EGF-like" evidence="4">
    <location>
        <begin position="1278"/>
        <end position="1314"/>
    </location>
</feature>
<keyword evidence="1 2" id="KW-1015">Disulfide bond</keyword>
<dbReference type="Pfam" id="PF21164">
    <property type="entry name" value="Dumpy_DPY"/>
    <property type="match status" value="22"/>
</dbReference>
<feature type="disulfide bond" evidence="2">
    <location>
        <begin position="1472"/>
        <end position="1482"/>
    </location>
</feature>
<feature type="domain" description="EGF-like" evidence="4">
    <location>
        <begin position="1469"/>
        <end position="1503"/>
    </location>
</feature>
<feature type="compositionally biased region" description="Polar residues" evidence="3">
    <location>
        <begin position="710"/>
        <end position="725"/>
    </location>
</feature>
<dbReference type="SMART" id="SM00181">
    <property type="entry name" value="EGF"/>
    <property type="match status" value="56"/>
</dbReference>
<feature type="domain" description="EGF-like" evidence="4">
    <location>
        <begin position="3412"/>
        <end position="3450"/>
    </location>
</feature>
<feature type="domain" description="EGF-like" evidence="4">
    <location>
        <begin position="2783"/>
        <end position="2822"/>
    </location>
</feature>
<dbReference type="PANTHER" id="PTHR22963">
    <property type="entry name" value="ENDOGLIN-RELATED"/>
    <property type="match status" value="1"/>
</dbReference>
<feature type="domain" description="EGF-like" evidence="4">
    <location>
        <begin position="3623"/>
        <end position="3662"/>
    </location>
</feature>
<feature type="domain" description="EGF-like" evidence="4">
    <location>
        <begin position="1781"/>
        <end position="1818"/>
    </location>
</feature>
<evidence type="ECO:0000259" key="4">
    <source>
        <dbReference type="PROSITE" id="PS50026"/>
    </source>
</evidence>
<evidence type="ECO:0000313" key="5">
    <source>
        <dbReference type="EMBL" id="KAK1134092.1"/>
    </source>
</evidence>
<feature type="domain" description="EGF-like" evidence="4">
    <location>
        <begin position="1826"/>
        <end position="1864"/>
    </location>
</feature>
<feature type="domain" description="EGF-like" evidence="4">
    <location>
        <begin position="2103"/>
        <end position="2137"/>
    </location>
</feature>
<sequence length="3970" mass="426066">MNERIVKIVGYLERECTSDLECPNEKACINLQCVDPCGLRGACGINALCRVVLHKPRCSCPQCYIGMPHTACHPDPKCETLNPRPTPNIGCSSDRDCPESLSCHTRTGECRDPCLSSRYNCEVNKRCQVRNHRPMCVCKYGFVVNEVGELTCAPDTLTCTRDFDCPSNAACVNGKCQNPCNVRKKRPCSADKTCDVLDHRPVCICTQNCNPSLSICLRDSGCSPDLACRNYRCVDPCRNSTCPADAPCYVEEHKPICKFCPPGFVPDTKYGCMKAVLHHTPDHFCESNDDCNDTEACVDGSCVDPCVDHCQSTVPCRVKAHRPVCGCDQHDHTCIHITTMSTLDYSTPVTSEMTTLLTTMQSGFETTPSVVTEESTVLHTTVMKESTTIPYSGETTESSSTVFTETFTIQESTPMSVESESTSPTTLASDVSKTSTMLTTNMEAIETTTTSDVSKVSIIKEIKSTLPTTEAVDVFGTSTMPTTTMKGRESTIASDISEEDTEVIPTVKNIESSSEEITTISHVNTTQYISTTEMTFTTDLIKGMTESDKVQIVTPVTYVYPPDERLPSRDVVTVTPIYVGEYPTEISEITESTSTPISFIENITIKESPSTVGLVTENLNLTTTEGVTLITVLADYPLKHGTTIEPMTEEYTTRPFLSTVELSTGKLAITTGYSTEQYLTTEGSTERSFATEYFTKETTGTRYFTEESLENSTTEQPRTSTEQLSTTERYLTEYSTEQPSTILQYSTEQFSTMNYIKEQSSTTEQYTTDRPQLTTQYITEEPSTTSQYSTTQYSTGQSFITLEYLTESSLTTEQPSTLEQRATTQEYTTEEVSTTLQCTTEQPSTTEQLQTTMQYTTEPIIISQYSTEQSSGTPQYSTEESFTTLQQTTEHLTTIEQYTTTQPATTNQYFTEQQSTVTQYSMQQSSTTTQYSTEYSTIEEQFSTTQQYSTEQPQITIQYSTEPYSTMPYSTELEQSTTELYPTLKTPINTTGQTPCDQTITNGTDCKICLNDTCRPVCFNLTMNQSTTNCSVLPDTKCKTHDDCLSQLACISQQCLNPCTVHNPCDFVEVCHVQDHRPVCVKDVNETECPYCPAGTECNPATYTCVKAGCTSDKDCPLTEACIEGTCQEPCLVWNPCTKNAICVNTNHQAECSCEDGYYGNGFSYCEPEEEGRNICQYNEDCPPTKYCDRLNRKCIDPCLENDCGINANCYPENHQAQCKCLPGFQGNPHIECTLTSTNPCVPNPCGLDAMCENDNGNPICFCPKGLTGNPFEQCIPEGDQCQENPCGINSGCRVLSGQVRCFCLPGYEGNPPNSPCILPSNACEPSPCGPNTQCTVLKNGVAKCTCLPGYIESPNTIRGCVPKSDQCNPNPCGLGAKCDSDRVPPCYCPKNAVGNPYQSCAASPPDVLSPCVLVPCGKNAVCVEEHGIPKCKCIPPFIGNPYMDGCEAECIVNQDCDNHLACFNQHCRDPCPGVCGANAKCEVINHVPVCSCLPGYTGDPFDSCKLETTPLPSQNPCMPSPCGPHSICRVMNDRAVCSCSPGYHGTSPNCRPECLVSSECPVHLACIGQKCGDPCPGLCGQNALCQVINHNPICSCPPDYLGDPFSQCVKEDIPLPGPKNPCLPSPCGPNAECRVQEDHPVCTCISGMFGAPPFCRPECLIHQDCPNYLACVQKKCVDPCAGSCGFNTNCTVQNHRPMCQCNDGYEGDPFSGCSKVIFPVPLPCDPSPCGANAVCKERNGAGSCTCLPDYTGDPYQGCRPECVQNSDCVLTKACINNKCKDPCVGACGINAQCQVINHQPSCSCLSGYTGDPLKSCHILPVISLPGDPCQPSPCGPYSNCRVIDNHAVCSCQPDYVGSPPQCRPECVVSTDCTQNMACIDQKCRDPCSGTCGQNADCQVINHNPVCSCMSGYTGDPFFGCVKEAESKQPGPEPSGNPCIPSPCGPNSQCRVIDGFPACSCLPNYVGRAPNCRPECVINEGCPGNLACQNEQCVDPCPGSCGVNTFCNVVKHNPVCICNTGYTGNPFTECVPIVEVPTTTEQPRTPCNPSPCGANAICNERNGVGSCTCLPEYIGDPYTGCRPECVTNTDCDRSKACLNNKCVNPCPGTCGQGATCRVINHAPSCSCLPGYTGDPFNACTPSETREPELVNPCEPSPCGPNSNCRVHNGHAVCLCQLGFVGVPPTCRPECTVSSECSQNKACIENKCADPCPGSCGLNTKCLTVNHNPICTCTTGYTGNPLVQCTKFNVSQSGNPCSPNPCGPNSQCRVIGSQPACSCLLNFIGRPPNCRPECVDNSDCFHSAACINQRCKNPCPGACGELAKCTVQSHVPICTCPEGYEGDATVRCILAPPPTTDVSITNPCSPNPCGPNAQCRERNGAGACACPPDLIGDPYDNVKGCHKECESNNDCAPQLACVGFKCSDPCPSTCGTLSICNVQEHVPVCTCPPGYTGDPYFACEIKEMTRIPPSDPCSPSPCGPNSKCREVNGQAVCTCLPEYRGIPPNCRPTCVVNAECPPHLACLNRKCADPCPNTCGLRALCTTKNHNPICTCPVGFTGDPFSQCSPAQDVPSITERPPSCTPSPCGPNSLCQIISGSPACSCLPNYIGVPPECRPECILSSECKSHLACVNHKCQDPCPGSCGVNAQCHVLNHIPVCTCMDGFTGDPFTQCRVTLPVTVPTVSDLCSPSPCGPNAICKNGDCECLPEYIGNPYEACRPECILNLECPRDKTCLKNKCKDPCLGTCGQNAVCDVVNHIPVCSCIPGYIGDPFVSCRIQPQVPEAKKDPCLPVSPCGPNSQCRNIEDHAVCSCLQGYLGSPPSCRPECVVSSECPPTRACVNKKCTDPCLGSCGLNARCEVINHSPICSCLPGQTGDPFKSCYDIPILPEVKDTGDPCNPSPCGPNAQCQNVNGYPSCSCLPTYIGTPPSCRPECLINPDCPSDKACVNSKCTDPCPGSCAENARCLVVNHAVTCSCPPDYTGNPFVQCVEVEQEPINPCEPSPCGPNAICQQRDNVGACICIDDYHGNPYEGCQPECILSSDCPTNKACVQNKCEDPCPGICGIQAQCSVINHIPTCTCQPGYVGDPFSICNLPISRETEPTVIDPCSPSPCGPNSLCRAVKDQAVCTCQESFVGSPPNCKPECVVNSECPQNRACYKYKCNDPCPGTCGVGANCRVINHNPLCSCPQGTTGDPFSRCYPQTITPPPPVGDPCAPSPCGLYAECRAIGDQAACSCLKNYIGLPPNCRPECVVNTDCPSNQACISEKCRDPCIGSCGQNADCRVQNHIPVCLCQSGYTGDPFTLCSQIIEQQKPEDLCNPSPCGPNADCKEGICTCLPNYFGDPYSYCRPECTMNSDCSRVKACVNQFCVDPCIGTCGTNAKCDVVNHIPMCSCLPGTTGDPFTLCRPQVSEEPRRQPCTPSPCGPNSICKVVNDHAVCSCQTGFISGPPTCRPECVVSAECPLTQACLANKCQDPCPGTCGQNTKCQVVNHNPICSCSEGYTGDPFTRCYIMPKQPPISTNPCQPSPCGPNAECQVRGDSAACSCIENYIGIPPNCRPQCTINPECPPHLACMQQKCRDPCVGLCGLNAQCSVVNHQAVCACVDGYSGNPFSVCEVIVKDTPLDIKKPCEPSPCGINAICRENNGVGSCSCLPDYIGDPYEGCRPECTQNPDCSKTMACMSLKCSDPCPGTCGLQARCETINHIPVCSCNPGYTGNPFTYCSPISVAPTLVASDPCSPSPCGPNSQCRNVNDHAVCTCLANFIGTPPTCRPECVVNTECSRELACINQKCGSPCVNSCGINTQCKVINHSPICICNIGYTGDPFTKCFPAPQSPQKDTDLVPKDPCVPSPCGMYGECRNIGGTASCSCLPRYIGSPPTCRPECRVNSDCPMNLACSNERCRDPCQGSCGVTSLCTVYNHVPVCTCPEGYTGDPFSNCYPAPVRPSKKTNEKIKNGSGEWFVRNTSNLYSFNS</sequence>
<feature type="disulfide bond" evidence="2">
    <location>
        <begin position="2106"/>
        <end position="2116"/>
    </location>
</feature>
<feature type="domain" description="EGF-like" evidence="4">
    <location>
        <begin position="1128"/>
        <end position="1167"/>
    </location>
</feature>
<dbReference type="EMBL" id="JAHYIQ010000003">
    <property type="protein sequence ID" value="KAK1134092.1"/>
    <property type="molecule type" value="Genomic_DNA"/>
</dbReference>
<keyword evidence="2" id="KW-0245">EGF-like domain</keyword>
<keyword evidence="6" id="KW-1185">Reference proteome</keyword>
<dbReference type="PROSITE" id="PS01186">
    <property type="entry name" value="EGF_2"/>
    <property type="match status" value="22"/>
</dbReference>
<feature type="domain" description="EGF-like" evidence="4">
    <location>
        <begin position="1935"/>
        <end position="1973"/>
    </location>
</feature>
<feature type="domain" description="EGF-like" evidence="4">
    <location>
        <begin position="2468"/>
        <end position="2506"/>
    </location>
</feature>
<feature type="domain" description="EGF-like" evidence="4">
    <location>
        <begin position="1237"/>
        <end position="1276"/>
    </location>
</feature>
<evidence type="ECO:0000256" key="2">
    <source>
        <dbReference type="PROSITE-ProRule" id="PRU00076"/>
    </source>
</evidence>
<gene>
    <name evidence="5" type="ORF">K0M31_011874</name>
</gene>
<feature type="domain" description="EGF-like" evidence="4">
    <location>
        <begin position="3730"/>
        <end position="3768"/>
    </location>
</feature>
<feature type="domain" description="EGF-like" evidence="4">
    <location>
        <begin position="3840"/>
        <end position="3878"/>
    </location>
</feature>
<feature type="domain" description="EGF-like" evidence="4">
    <location>
        <begin position="1619"/>
        <end position="1657"/>
    </location>
</feature>
<organism evidence="5 6">
    <name type="scientific">Melipona bicolor</name>
    <dbReference type="NCBI Taxonomy" id="60889"/>
    <lineage>
        <taxon>Eukaryota</taxon>
        <taxon>Metazoa</taxon>
        <taxon>Ecdysozoa</taxon>
        <taxon>Arthropoda</taxon>
        <taxon>Hexapoda</taxon>
        <taxon>Insecta</taxon>
        <taxon>Pterygota</taxon>
        <taxon>Neoptera</taxon>
        <taxon>Endopterygota</taxon>
        <taxon>Hymenoptera</taxon>
        <taxon>Apocrita</taxon>
        <taxon>Aculeata</taxon>
        <taxon>Apoidea</taxon>
        <taxon>Anthophila</taxon>
        <taxon>Apidae</taxon>
        <taxon>Melipona</taxon>
    </lineage>
</organism>
<dbReference type="SUPFAM" id="SSF57184">
    <property type="entry name" value="Growth factor receptor domain"/>
    <property type="match status" value="3"/>
</dbReference>
<dbReference type="SMART" id="SM00179">
    <property type="entry name" value="EGF_CA"/>
    <property type="match status" value="9"/>
</dbReference>
<dbReference type="Gene3D" id="2.10.25.10">
    <property type="entry name" value="Laminin"/>
    <property type="match status" value="2"/>
</dbReference>
<feature type="domain" description="EGF-like" evidence="4">
    <location>
        <begin position="2252"/>
        <end position="2290"/>
    </location>
</feature>
<accession>A0AA40KV72</accession>
<feature type="domain" description="EGF-like" evidence="4">
    <location>
        <begin position="2993"/>
        <end position="3032"/>
    </location>
</feature>
<dbReference type="PANTHER" id="PTHR22963:SF39">
    <property type="entry name" value="DUMPY"/>
    <property type="match status" value="1"/>
</dbReference>
<feature type="domain" description="EGF-like" evidence="4">
    <location>
        <begin position="2149"/>
        <end position="2187"/>
    </location>
</feature>
<dbReference type="GO" id="GO:0005509">
    <property type="term" value="F:calcium ion binding"/>
    <property type="evidence" value="ECO:0007669"/>
    <property type="project" value="InterPro"/>
</dbReference>
<proteinExistence type="predicted"/>
<dbReference type="InterPro" id="IPR001881">
    <property type="entry name" value="EGF-like_Ca-bd_dom"/>
</dbReference>
<feature type="domain" description="EGF-like" evidence="4">
    <location>
        <begin position="3517"/>
        <end position="3555"/>
    </location>
</feature>
<dbReference type="InterPro" id="IPR000742">
    <property type="entry name" value="EGF"/>
</dbReference>
<feature type="domain" description="EGF-like" evidence="4">
    <location>
        <begin position="1721"/>
        <end position="1760"/>
    </location>
</feature>
<dbReference type="SUPFAM" id="SSF90148">
    <property type="entry name" value="DPY module"/>
    <property type="match status" value="13"/>
</dbReference>
<feature type="disulfide bond" evidence="2">
    <location>
        <begin position="2530"/>
        <end position="2540"/>
    </location>
</feature>
<feature type="domain" description="EGF-like" evidence="4">
    <location>
        <begin position="1320"/>
        <end position="1362"/>
    </location>
</feature>
<feature type="domain" description="EGF-like" evidence="4">
    <location>
        <begin position="2359"/>
        <end position="2401"/>
    </location>
</feature>
<feature type="domain" description="EGF-like" evidence="4">
    <location>
        <begin position="2527"/>
        <end position="2564"/>
    </location>
</feature>
<evidence type="ECO:0000313" key="6">
    <source>
        <dbReference type="Proteomes" id="UP001177670"/>
    </source>
</evidence>
<comment type="caution">
    <text evidence="5">The sequence shown here is derived from an EMBL/GenBank/DDBJ whole genome shotgun (WGS) entry which is preliminary data.</text>
</comment>
<evidence type="ECO:0000256" key="3">
    <source>
        <dbReference type="SAM" id="MobiDB-lite"/>
    </source>
</evidence>
<dbReference type="InterPro" id="IPR009030">
    <property type="entry name" value="Growth_fac_rcpt_cys_sf"/>
</dbReference>
<comment type="caution">
    <text evidence="2">Lacks conserved residue(s) required for the propagation of feature annotation.</text>
</comment>
<dbReference type="SMART" id="SM00274">
    <property type="entry name" value="FOLN"/>
    <property type="match status" value="10"/>
</dbReference>
<feature type="domain" description="EGF-like" evidence="4">
    <location>
        <begin position="3207"/>
        <end position="3245"/>
    </location>
</feature>
<protein>
    <recommendedName>
        <fullName evidence="4">EGF-like domain-containing protein</fullName>
    </recommendedName>
</protein>
<dbReference type="InterPro" id="IPR048407">
    <property type="entry name" value="Dumpy_DPY"/>
</dbReference>
<feature type="region of interest" description="Disordered" evidence="3">
    <location>
        <begin position="706"/>
        <end position="725"/>
    </location>
</feature>
<feature type="domain" description="EGF-like" evidence="4">
    <location>
        <begin position="2950"/>
        <end position="2987"/>
    </location>
</feature>
<dbReference type="InterPro" id="IPR003645">
    <property type="entry name" value="Fol_N"/>
</dbReference>
<reference evidence="5" key="1">
    <citation type="submission" date="2021-10" db="EMBL/GenBank/DDBJ databases">
        <title>Melipona bicolor Genome sequencing and assembly.</title>
        <authorList>
            <person name="Araujo N.S."/>
            <person name="Arias M.C."/>
        </authorList>
    </citation>
    <scope>NUCLEOTIDE SEQUENCE</scope>
    <source>
        <strain evidence="5">USP_2M_L1-L4_2017</strain>
        <tissue evidence="5">Whole body</tissue>
    </source>
</reference>
<feature type="domain" description="EGF-like" evidence="4">
    <location>
        <begin position="2891"/>
        <end position="2929"/>
    </location>
</feature>
<feature type="disulfide bond" evidence="2">
    <location>
        <begin position="2953"/>
        <end position="2963"/>
    </location>
</feature>